<dbReference type="Gene3D" id="3.40.1190.10">
    <property type="entry name" value="Mur-like, catalytic domain"/>
    <property type="match status" value="1"/>
</dbReference>
<dbReference type="PANTHER" id="PTHR23135">
    <property type="entry name" value="MUR LIGASE FAMILY MEMBER"/>
    <property type="match status" value="1"/>
</dbReference>
<keyword evidence="3 7" id="KW-0133">Cell shape</keyword>
<dbReference type="GO" id="GO:0051301">
    <property type="term" value="P:cell division"/>
    <property type="evidence" value="ECO:0007669"/>
    <property type="project" value="UniProtKB-KW"/>
</dbReference>
<dbReference type="Proteomes" id="UP000002985">
    <property type="component" value="Unassembled WGS sequence"/>
</dbReference>
<dbReference type="GO" id="GO:0008765">
    <property type="term" value="F:UDP-N-acetylmuramoylalanyl-D-glutamate-2,6-diaminopimelate ligase activity"/>
    <property type="evidence" value="ECO:0007669"/>
    <property type="project" value="UniProtKB-UniRule"/>
</dbReference>
<evidence type="ECO:0000256" key="3">
    <source>
        <dbReference type="ARBA" id="ARBA00022960"/>
    </source>
</evidence>
<dbReference type="OrthoDB" id="9800958at2"/>
<keyword evidence="4 7" id="KW-0573">Peptidoglycan synthesis</keyword>
<comment type="PTM">
    <text evidence="7">Carboxylation is probably crucial for Mg(2+) binding and, consequently, for the gamma-phosphate positioning of ATP.</text>
</comment>
<sequence>MKLRELCSCLKRYKSYDFVEKDVCGITQDSRKVKKGCVFVAIKGHKLDGHDFLVKAIEKGAVALVVEKRSEVALQIPQIIVPDTRQALACMSNHFYDEPSSKMIVTGITGTNGKTTTSYLTKSIIEASGSEAGLIGTIQYQIGKRVIPAQETTPESVEIQSYLSQMLKSDIRYAVIEASSHALSQHRLDGIHFSSAIFTNLSAEHLDYHENIKSYREEKLKLVKKLDSGAMTVLNADHNMSRYFAQCTKSRVIWYGIKRKNADVIAEDIHLGNDTTRFLLNSPWGKKTIHLKLVGKHNIYNALASAASTLAQGFTIDTIKTGIESLPMVPGRLEKIDCGQDFLVYIDYAHTHQALQVILSTLREITTRRILLVFGCGGDRDRKKRPKMGHIAEKYSDLFWITSDNPRSEDPCSIIHEIQKGLSSKAAFRIQPDRKSAIEEALLEAKSGDVVIIAGKGHEQYQISKDTMTPFHDHEVVRHRLQNNLIANFNS</sequence>
<reference evidence="12 13" key="1">
    <citation type="journal article" date="2012" name="FEBS Lett.">
        <title>Anammox organism KSU-1 expresses a NirK-type copper-containing nitrite reductase instead of a NirS-type with cytochrome cd1.</title>
        <authorList>
            <person name="Hira D."/>
            <person name="Toh H."/>
            <person name="Migita C.T."/>
            <person name="Okubo H."/>
            <person name="Nishiyama T."/>
            <person name="Hattori M."/>
            <person name="Furukawa K."/>
            <person name="Fujii T."/>
        </authorList>
    </citation>
    <scope>NUCLEOTIDE SEQUENCE [LARGE SCALE GENOMIC DNA]</scope>
</reference>
<keyword evidence="6 7" id="KW-0961">Cell wall biogenesis/degradation</keyword>
<dbReference type="SUPFAM" id="SSF53623">
    <property type="entry name" value="MurD-like peptide ligases, catalytic domain"/>
    <property type="match status" value="1"/>
</dbReference>
<dbReference type="NCBIfam" id="NF001124">
    <property type="entry name" value="PRK00139.1-2"/>
    <property type="match status" value="1"/>
</dbReference>
<dbReference type="Pfam" id="PF01225">
    <property type="entry name" value="Mur_ligase"/>
    <property type="match status" value="1"/>
</dbReference>
<dbReference type="UniPathway" id="UPA00219"/>
<accession>I3IQL8</accession>
<comment type="cofactor">
    <cofactor evidence="7">
        <name>Mg(2+)</name>
        <dbReference type="ChEBI" id="CHEBI:18420"/>
    </cofactor>
</comment>
<dbReference type="GO" id="GO:0009252">
    <property type="term" value="P:peptidoglycan biosynthetic process"/>
    <property type="evidence" value="ECO:0007669"/>
    <property type="project" value="UniProtKB-UniRule"/>
</dbReference>
<evidence type="ECO:0000313" key="12">
    <source>
        <dbReference type="EMBL" id="GAB64013.1"/>
    </source>
</evidence>
<dbReference type="eggNOG" id="COG0769">
    <property type="taxonomic scope" value="Bacteria"/>
</dbReference>
<proteinExistence type="inferred from homology"/>
<keyword evidence="7" id="KW-0460">Magnesium</keyword>
<dbReference type="InterPro" id="IPR035911">
    <property type="entry name" value="MurE/MurF_N"/>
</dbReference>
<evidence type="ECO:0000259" key="9">
    <source>
        <dbReference type="Pfam" id="PF01225"/>
    </source>
</evidence>
<feature type="binding site" evidence="7">
    <location>
        <position position="459"/>
    </location>
    <ligand>
        <name>meso-2,6-diaminopimelate</name>
        <dbReference type="ChEBI" id="CHEBI:57791"/>
    </ligand>
</feature>
<feature type="modified residue" description="N6-carboxylysine" evidence="7">
    <location>
        <position position="219"/>
    </location>
</feature>
<dbReference type="GO" id="GO:0008360">
    <property type="term" value="P:regulation of cell shape"/>
    <property type="evidence" value="ECO:0007669"/>
    <property type="project" value="UniProtKB-KW"/>
</dbReference>
<dbReference type="GO" id="GO:0005737">
    <property type="term" value="C:cytoplasm"/>
    <property type="evidence" value="ECO:0007669"/>
    <property type="project" value="UniProtKB-SubCell"/>
</dbReference>
<evidence type="ECO:0000256" key="8">
    <source>
        <dbReference type="RuleBase" id="RU004135"/>
    </source>
</evidence>
<dbReference type="InterPro" id="IPR013221">
    <property type="entry name" value="Mur_ligase_cen"/>
</dbReference>
<feature type="binding site" evidence="7">
    <location>
        <position position="30"/>
    </location>
    <ligand>
        <name>UDP-N-acetyl-alpha-D-muramoyl-L-alanyl-D-glutamate</name>
        <dbReference type="ChEBI" id="CHEBI:83900"/>
    </ligand>
</feature>
<comment type="catalytic activity">
    <reaction evidence="7">
        <text>UDP-N-acetyl-alpha-D-muramoyl-L-alanyl-D-glutamate + meso-2,6-diaminopimelate + ATP = UDP-N-acetyl-alpha-D-muramoyl-L-alanyl-gamma-D-glutamyl-meso-2,6-diaminopimelate + ADP + phosphate + H(+)</text>
        <dbReference type="Rhea" id="RHEA:23676"/>
        <dbReference type="ChEBI" id="CHEBI:15378"/>
        <dbReference type="ChEBI" id="CHEBI:30616"/>
        <dbReference type="ChEBI" id="CHEBI:43474"/>
        <dbReference type="ChEBI" id="CHEBI:57791"/>
        <dbReference type="ChEBI" id="CHEBI:83900"/>
        <dbReference type="ChEBI" id="CHEBI:83905"/>
        <dbReference type="ChEBI" id="CHEBI:456216"/>
        <dbReference type="EC" id="6.3.2.13"/>
    </reaction>
</comment>
<feature type="domain" description="Mur ligase C-terminal" evidence="10">
    <location>
        <begin position="331"/>
        <end position="457"/>
    </location>
</feature>
<feature type="binding site" evidence="7">
    <location>
        <begin position="152"/>
        <end position="153"/>
    </location>
    <ligand>
        <name>UDP-N-acetyl-alpha-D-muramoyl-L-alanyl-D-glutamate</name>
        <dbReference type="ChEBI" id="CHEBI:83900"/>
    </ligand>
</feature>
<feature type="domain" description="Mur ligase central" evidence="11">
    <location>
        <begin position="108"/>
        <end position="308"/>
    </location>
</feature>
<feature type="binding site" evidence="7">
    <location>
        <position position="455"/>
    </location>
    <ligand>
        <name>meso-2,6-diaminopimelate</name>
        <dbReference type="ChEBI" id="CHEBI:57791"/>
    </ligand>
</feature>
<dbReference type="AlphaFoldDB" id="I3IQL8"/>
<evidence type="ECO:0000256" key="4">
    <source>
        <dbReference type="ARBA" id="ARBA00022984"/>
    </source>
</evidence>
<evidence type="ECO:0000256" key="1">
    <source>
        <dbReference type="ARBA" id="ARBA00005898"/>
    </source>
</evidence>
<dbReference type="Pfam" id="PF02875">
    <property type="entry name" value="Mur_ligase_C"/>
    <property type="match status" value="1"/>
</dbReference>
<keyword evidence="5 7" id="KW-0131">Cell cycle</keyword>
<keyword evidence="13" id="KW-1185">Reference proteome</keyword>
<dbReference type="EMBL" id="BAFH01000004">
    <property type="protein sequence ID" value="GAB64013.1"/>
    <property type="molecule type" value="Genomic_DNA"/>
</dbReference>
<name>I3IQL8_9BACT</name>
<dbReference type="STRING" id="247490.KSU1_D0704"/>
<feature type="domain" description="Mur ligase N-terminal catalytic" evidence="9">
    <location>
        <begin position="25"/>
        <end position="96"/>
    </location>
</feature>
<feature type="binding site" evidence="7">
    <location>
        <position position="185"/>
    </location>
    <ligand>
        <name>UDP-N-acetyl-alpha-D-muramoyl-L-alanyl-D-glutamate</name>
        <dbReference type="ChEBI" id="CHEBI:83900"/>
    </ligand>
</feature>
<dbReference type="InterPro" id="IPR005761">
    <property type="entry name" value="UDP-N-AcMur-Glu-dNH2Pim_ligase"/>
</dbReference>
<evidence type="ECO:0000256" key="5">
    <source>
        <dbReference type="ARBA" id="ARBA00023306"/>
    </source>
</evidence>
<dbReference type="SUPFAM" id="SSF53244">
    <property type="entry name" value="MurD-like peptide ligases, peptide-binding domain"/>
    <property type="match status" value="1"/>
</dbReference>
<dbReference type="EC" id="6.3.2.13" evidence="7"/>
<comment type="caution">
    <text evidence="7">Lacks conserved residue(s) required for the propagation of feature annotation.</text>
</comment>
<keyword evidence="7" id="KW-0067">ATP-binding</keyword>
<keyword evidence="7" id="KW-0547">Nucleotide-binding</keyword>
<evidence type="ECO:0000259" key="10">
    <source>
        <dbReference type="Pfam" id="PF02875"/>
    </source>
</evidence>
<comment type="pathway">
    <text evidence="7 8">Cell wall biogenesis; peptidoglycan biosynthesis.</text>
</comment>
<dbReference type="PANTHER" id="PTHR23135:SF4">
    <property type="entry name" value="UDP-N-ACETYLMURAMOYL-L-ALANYL-D-GLUTAMATE--2,6-DIAMINOPIMELATE LIGASE MURE HOMOLOG, CHLOROPLASTIC"/>
    <property type="match status" value="1"/>
</dbReference>
<comment type="caution">
    <text evidence="12">The sequence shown here is derived from an EMBL/GenBank/DDBJ whole genome shotgun (WGS) entry which is preliminary data.</text>
</comment>
<organism evidence="12 13">
    <name type="scientific">Candidatus Jettenia caeni</name>
    <dbReference type="NCBI Taxonomy" id="247490"/>
    <lineage>
        <taxon>Bacteria</taxon>
        <taxon>Pseudomonadati</taxon>
        <taxon>Planctomycetota</taxon>
        <taxon>Candidatus Brocadiia</taxon>
        <taxon>Candidatus Brocadiales</taxon>
        <taxon>Candidatus Brocadiaceae</taxon>
        <taxon>Candidatus Jettenia</taxon>
    </lineage>
</organism>
<evidence type="ECO:0000256" key="6">
    <source>
        <dbReference type="ARBA" id="ARBA00023316"/>
    </source>
</evidence>
<dbReference type="InterPro" id="IPR036615">
    <property type="entry name" value="Mur_ligase_C_dom_sf"/>
</dbReference>
<dbReference type="Gene3D" id="3.90.190.20">
    <property type="entry name" value="Mur ligase, C-terminal domain"/>
    <property type="match status" value="1"/>
</dbReference>
<dbReference type="SUPFAM" id="SSF63418">
    <property type="entry name" value="MurE/MurF N-terminal domain"/>
    <property type="match status" value="1"/>
</dbReference>
<dbReference type="GO" id="GO:0000287">
    <property type="term" value="F:magnesium ion binding"/>
    <property type="evidence" value="ECO:0007669"/>
    <property type="project" value="UniProtKB-UniRule"/>
</dbReference>
<evidence type="ECO:0000259" key="11">
    <source>
        <dbReference type="Pfam" id="PF08245"/>
    </source>
</evidence>
<feature type="binding site" evidence="7">
    <location>
        <position position="179"/>
    </location>
    <ligand>
        <name>UDP-N-acetyl-alpha-D-muramoyl-L-alanyl-D-glutamate</name>
        <dbReference type="ChEBI" id="CHEBI:83900"/>
    </ligand>
</feature>
<evidence type="ECO:0000256" key="2">
    <source>
        <dbReference type="ARBA" id="ARBA00022618"/>
    </source>
</evidence>
<dbReference type="HAMAP" id="MF_00208">
    <property type="entry name" value="MurE"/>
    <property type="match status" value="1"/>
</dbReference>
<dbReference type="NCBIfam" id="TIGR01085">
    <property type="entry name" value="murE"/>
    <property type="match status" value="1"/>
</dbReference>
<feature type="binding site" evidence="7">
    <location>
        <begin position="404"/>
        <end position="407"/>
    </location>
    <ligand>
        <name>meso-2,6-diaminopimelate</name>
        <dbReference type="ChEBI" id="CHEBI:57791"/>
    </ligand>
</feature>
<keyword evidence="2 7" id="KW-0132">Cell division</keyword>
<dbReference type="Pfam" id="PF08245">
    <property type="entry name" value="Mur_ligase_M"/>
    <property type="match status" value="1"/>
</dbReference>
<dbReference type="InterPro" id="IPR036565">
    <property type="entry name" value="Mur-like_cat_sf"/>
</dbReference>
<dbReference type="GO" id="GO:0071555">
    <property type="term" value="P:cell wall organization"/>
    <property type="evidence" value="ECO:0007669"/>
    <property type="project" value="UniProtKB-KW"/>
</dbReference>
<feature type="binding site" evidence="7">
    <location>
        <position position="380"/>
    </location>
    <ligand>
        <name>meso-2,6-diaminopimelate</name>
        <dbReference type="ChEBI" id="CHEBI:57791"/>
    </ligand>
</feature>
<comment type="subcellular location">
    <subcellularLocation>
        <location evidence="7 8">Cytoplasm</location>
    </subcellularLocation>
</comment>
<dbReference type="InterPro" id="IPR004101">
    <property type="entry name" value="Mur_ligase_C"/>
</dbReference>
<feature type="short sequence motif" description="Meso-diaminopimelate recognition motif" evidence="7">
    <location>
        <begin position="404"/>
        <end position="407"/>
    </location>
</feature>
<dbReference type="GO" id="GO:0005524">
    <property type="term" value="F:ATP binding"/>
    <property type="evidence" value="ECO:0007669"/>
    <property type="project" value="UniProtKB-UniRule"/>
</dbReference>
<evidence type="ECO:0000256" key="7">
    <source>
        <dbReference type="HAMAP-Rule" id="MF_00208"/>
    </source>
</evidence>
<keyword evidence="7" id="KW-0436">Ligase</keyword>
<feature type="binding site" evidence="7">
    <location>
        <position position="187"/>
    </location>
    <ligand>
        <name>UDP-N-acetyl-alpha-D-muramoyl-L-alanyl-D-glutamate</name>
        <dbReference type="ChEBI" id="CHEBI:83900"/>
    </ligand>
</feature>
<evidence type="ECO:0000313" key="13">
    <source>
        <dbReference type="Proteomes" id="UP000002985"/>
    </source>
</evidence>
<protein>
    <recommendedName>
        <fullName evidence="7">UDP-N-acetylmuramoyl-L-alanyl-D-glutamate--2,6-diaminopimelate ligase</fullName>
        <ecNumber evidence="7">6.3.2.13</ecNumber>
    </recommendedName>
    <alternativeName>
        <fullName evidence="7">Meso-A2pm-adding enzyme</fullName>
    </alternativeName>
    <alternativeName>
        <fullName evidence="7">Meso-diaminopimelate-adding enzyme</fullName>
    </alternativeName>
    <alternativeName>
        <fullName evidence="7">UDP-MurNAc-L-Ala-D-Glu:meso-diaminopimelate ligase</fullName>
    </alternativeName>
    <alternativeName>
        <fullName evidence="7">UDP-MurNAc-tripeptide synthetase</fullName>
    </alternativeName>
    <alternativeName>
        <fullName evidence="7">UDP-N-acetylmuramyl-tripeptide synthetase</fullName>
    </alternativeName>
</protein>
<keyword evidence="7" id="KW-0963">Cytoplasm</keyword>
<dbReference type="Gene3D" id="3.40.1390.10">
    <property type="entry name" value="MurE/MurF, N-terminal domain"/>
    <property type="match status" value="1"/>
</dbReference>
<dbReference type="NCBIfam" id="NF001126">
    <property type="entry name" value="PRK00139.1-4"/>
    <property type="match status" value="1"/>
</dbReference>
<gene>
    <name evidence="7" type="primary">murE</name>
    <name evidence="12" type="ORF">KSU1_D0704</name>
</gene>
<comment type="similarity">
    <text evidence="1 7">Belongs to the MurCDEF family. MurE subfamily.</text>
</comment>
<comment type="function">
    <text evidence="7">Catalyzes the addition of meso-diaminopimelic acid to the nucleotide precursor UDP-N-acetylmuramoyl-L-alanyl-D-glutamate (UMAG) in the biosynthesis of bacterial cell-wall peptidoglycan.</text>
</comment>
<feature type="binding site" evidence="7">
    <location>
        <begin position="110"/>
        <end position="116"/>
    </location>
    <ligand>
        <name>ATP</name>
        <dbReference type="ChEBI" id="CHEBI:30616"/>
    </ligand>
</feature>
<dbReference type="InterPro" id="IPR000713">
    <property type="entry name" value="Mur_ligase_N"/>
</dbReference>